<reference evidence="12 13" key="1">
    <citation type="submission" date="2018-07" db="EMBL/GenBank/DDBJ databases">
        <title>Motiliproteus coralliicola sp. nov., a bacterium isolated from Coral.</title>
        <authorList>
            <person name="Wang G."/>
        </authorList>
    </citation>
    <scope>NUCLEOTIDE SEQUENCE [LARGE SCALE GENOMIC DNA]</scope>
    <source>
        <strain evidence="12 13">C34</strain>
    </source>
</reference>
<dbReference type="EC" id="1.1.1.22" evidence="3 7"/>
<dbReference type="InterPro" id="IPR008927">
    <property type="entry name" value="6-PGluconate_DH-like_C_sf"/>
</dbReference>
<dbReference type="Gene3D" id="3.40.50.720">
    <property type="entry name" value="NAD(P)-binding Rossmann-like Domain"/>
    <property type="match status" value="2"/>
</dbReference>
<evidence type="ECO:0000313" key="13">
    <source>
        <dbReference type="Proteomes" id="UP000253769"/>
    </source>
</evidence>
<evidence type="ECO:0000256" key="10">
    <source>
        <dbReference type="PIRSR" id="PIRSR500134-3"/>
    </source>
</evidence>
<dbReference type="PROSITE" id="PS51257">
    <property type="entry name" value="PROKAR_LIPOPROTEIN"/>
    <property type="match status" value="1"/>
</dbReference>
<dbReference type="GO" id="GO:0000271">
    <property type="term" value="P:polysaccharide biosynthetic process"/>
    <property type="evidence" value="ECO:0007669"/>
    <property type="project" value="InterPro"/>
</dbReference>
<feature type="binding site" evidence="10">
    <location>
        <position position="86"/>
    </location>
    <ligand>
        <name>NAD(+)</name>
        <dbReference type="ChEBI" id="CHEBI:57540"/>
    </ligand>
</feature>
<dbReference type="InterPro" id="IPR028357">
    <property type="entry name" value="UDPglc_DH_bac"/>
</dbReference>
<protein>
    <recommendedName>
        <fullName evidence="3 7">UDP-glucose 6-dehydrogenase</fullName>
        <ecNumber evidence="3 7">1.1.1.22</ecNumber>
    </recommendedName>
</protein>
<keyword evidence="13" id="KW-1185">Reference proteome</keyword>
<dbReference type="Proteomes" id="UP000253769">
    <property type="component" value="Unassembled WGS sequence"/>
</dbReference>
<feature type="binding site" evidence="10">
    <location>
        <position position="335"/>
    </location>
    <ligand>
        <name>NAD(+)</name>
        <dbReference type="ChEBI" id="CHEBI:57540"/>
    </ligand>
</feature>
<feature type="domain" description="UDP-glucose/GDP-mannose dehydrogenase C-terminal" evidence="11">
    <location>
        <begin position="321"/>
        <end position="430"/>
    </location>
</feature>
<dbReference type="NCBIfam" id="TIGR03026">
    <property type="entry name" value="NDP-sugDHase"/>
    <property type="match status" value="1"/>
</dbReference>
<dbReference type="AlphaFoldDB" id="A0A369WRQ0"/>
<dbReference type="RefSeq" id="WP_114694389.1">
    <property type="nucleotide sequence ID" value="NZ_QQOH01000001.1"/>
</dbReference>
<sequence length="442" mass="48780">MRLSIFGLGYVGSVSLGCLAKDGNQVIGVDIDPVKLGLIADGKSPVIEEGMPELIAEAVASGRVSVTDDVRQGLMQSDISFICVGTPSLSNGDQNQTAILRLTEQLGEALKEKSEHHTLVFRSTLVPGTVEKTLIPMLESISGKQDGVEFDVGYQPEFLREGSSIKDYYNPPFTIIGASNGQAHERLRELYSSLPCQYRETSIATAETMKYFCNIFHAVKITFANEVARLCDGMEVDPHEVMGLLCEDKQLNISTAYMKPGFAFGGSCLPKDLRAMQYQAKRHDIEIPMLGHVLRSNEAHLDLALQKALAWKEQHGVRKVAMLGLSFKPGTDDLRESPLVMLAEQLIGKGMQLSVYDPNVSLSRLLGANKRFIENTIPHIGELMSEELTPMIEQADIVIVGQNHRDALTTLAQRCRSDQLILDLINQPQLRELDAHYLGLSW</sequence>
<evidence type="ECO:0000256" key="5">
    <source>
        <dbReference type="ARBA" id="ARBA00023027"/>
    </source>
</evidence>
<dbReference type="InterPro" id="IPR014027">
    <property type="entry name" value="UDP-Glc/GDP-Man_DH_C"/>
</dbReference>
<comment type="catalytic activity">
    <reaction evidence="6 7">
        <text>UDP-alpha-D-glucose + 2 NAD(+) + H2O = UDP-alpha-D-glucuronate + 2 NADH + 3 H(+)</text>
        <dbReference type="Rhea" id="RHEA:23596"/>
        <dbReference type="ChEBI" id="CHEBI:15377"/>
        <dbReference type="ChEBI" id="CHEBI:15378"/>
        <dbReference type="ChEBI" id="CHEBI:57540"/>
        <dbReference type="ChEBI" id="CHEBI:57945"/>
        <dbReference type="ChEBI" id="CHEBI:58052"/>
        <dbReference type="ChEBI" id="CHEBI:58885"/>
        <dbReference type="EC" id="1.1.1.22"/>
    </reaction>
</comment>
<dbReference type="OrthoDB" id="9803238at2"/>
<dbReference type="InterPro" id="IPR036220">
    <property type="entry name" value="UDP-Glc/GDP-Man_DH_C_sf"/>
</dbReference>
<feature type="active site" description="Nucleophile" evidence="8">
    <location>
        <position position="268"/>
    </location>
</feature>
<dbReference type="GO" id="GO:0051287">
    <property type="term" value="F:NAD binding"/>
    <property type="evidence" value="ECO:0007669"/>
    <property type="project" value="InterPro"/>
</dbReference>
<feature type="binding site" evidence="9">
    <location>
        <position position="328"/>
    </location>
    <ligand>
        <name>substrate</name>
    </ligand>
</feature>
<gene>
    <name evidence="12" type="ORF">DV711_04230</name>
</gene>
<evidence type="ECO:0000256" key="8">
    <source>
        <dbReference type="PIRSR" id="PIRSR500134-1"/>
    </source>
</evidence>
<evidence type="ECO:0000313" key="12">
    <source>
        <dbReference type="EMBL" id="RDE24798.1"/>
    </source>
</evidence>
<dbReference type="SUPFAM" id="SSF52413">
    <property type="entry name" value="UDP-glucose/GDP-mannose dehydrogenase C-terminal domain"/>
    <property type="match status" value="1"/>
</dbReference>
<evidence type="ECO:0000259" key="11">
    <source>
        <dbReference type="SMART" id="SM00984"/>
    </source>
</evidence>
<dbReference type="PANTHER" id="PTHR43750:SF1">
    <property type="entry name" value="GDP-MANNOSE 6-DEHYDROGENASE"/>
    <property type="match status" value="1"/>
</dbReference>
<dbReference type="SUPFAM" id="SSF48179">
    <property type="entry name" value="6-phosphogluconate dehydrogenase C-terminal domain-like"/>
    <property type="match status" value="1"/>
</dbReference>
<dbReference type="InterPro" id="IPR036291">
    <property type="entry name" value="NAD(P)-bd_dom_sf"/>
</dbReference>
<evidence type="ECO:0000256" key="2">
    <source>
        <dbReference type="ARBA" id="ARBA00006601"/>
    </source>
</evidence>
<dbReference type="EMBL" id="QQOH01000001">
    <property type="protein sequence ID" value="RDE24798.1"/>
    <property type="molecule type" value="Genomic_DNA"/>
</dbReference>
<dbReference type="InterPro" id="IPR017476">
    <property type="entry name" value="UDP-Glc/GDP-Man"/>
</dbReference>
<keyword evidence="4 7" id="KW-0560">Oxidoreductase</keyword>
<name>A0A369WRQ0_9GAMM</name>
<accession>A0A369WRQ0</accession>
<dbReference type="InterPro" id="IPR001732">
    <property type="entry name" value="UDP-Glc/GDP-Man_DH_N"/>
</dbReference>
<feature type="binding site" evidence="9">
    <location>
        <begin position="257"/>
        <end position="261"/>
    </location>
    <ligand>
        <name>substrate</name>
    </ligand>
</feature>
<feature type="binding site" evidence="10">
    <location>
        <position position="271"/>
    </location>
    <ligand>
        <name>NAD(+)</name>
        <dbReference type="ChEBI" id="CHEBI:57540"/>
    </ligand>
</feature>
<proteinExistence type="inferred from homology"/>
<dbReference type="GO" id="GO:0006065">
    <property type="term" value="P:UDP-glucuronate biosynthetic process"/>
    <property type="evidence" value="ECO:0007669"/>
    <property type="project" value="UniProtKB-UniPathway"/>
</dbReference>
<dbReference type="GO" id="GO:0003979">
    <property type="term" value="F:UDP-glucose 6-dehydrogenase activity"/>
    <property type="evidence" value="ECO:0007669"/>
    <property type="project" value="UniProtKB-EC"/>
</dbReference>
<evidence type="ECO:0000256" key="1">
    <source>
        <dbReference type="ARBA" id="ARBA00004701"/>
    </source>
</evidence>
<dbReference type="Pfam" id="PF00984">
    <property type="entry name" value="UDPG_MGDP_dh"/>
    <property type="match status" value="1"/>
</dbReference>
<feature type="binding site" evidence="10">
    <location>
        <position position="124"/>
    </location>
    <ligand>
        <name>NAD(+)</name>
        <dbReference type="ChEBI" id="CHEBI:57540"/>
    </ligand>
</feature>
<evidence type="ECO:0000256" key="3">
    <source>
        <dbReference type="ARBA" id="ARBA00012954"/>
    </source>
</evidence>
<dbReference type="Pfam" id="PF03720">
    <property type="entry name" value="UDPG_MGDP_dh_C"/>
    <property type="match status" value="1"/>
</dbReference>
<dbReference type="InterPro" id="IPR014026">
    <property type="entry name" value="UDP-Glc/GDP-Man_DH_dimer"/>
</dbReference>
<dbReference type="Gene3D" id="1.20.5.170">
    <property type="match status" value="1"/>
</dbReference>
<evidence type="ECO:0000256" key="6">
    <source>
        <dbReference type="ARBA" id="ARBA00047473"/>
    </source>
</evidence>
<feature type="binding site" evidence="9">
    <location>
        <position position="210"/>
    </location>
    <ligand>
        <name>substrate</name>
    </ligand>
</feature>
<evidence type="ECO:0000256" key="7">
    <source>
        <dbReference type="PIRNR" id="PIRNR000124"/>
    </source>
</evidence>
<evidence type="ECO:0000256" key="9">
    <source>
        <dbReference type="PIRSR" id="PIRSR500134-2"/>
    </source>
</evidence>
<dbReference type="PIRSF" id="PIRSF000124">
    <property type="entry name" value="UDPglc_GDPman_dh"/>
    <property type="match status" value="1"/>
</dbReference>
<comment type="similarity">
    <text evidence="2 7">Belongs to the UDP-glucose/GDP-mannose dehydrogenase family.</text>
</comment>
<dbReference type="PIRSF" id="PIRSF500134">
    <property type="entry name" value="UDPglc_DH_bac"/>
    <property type="match status" value="1"/>
</dbReference>
<comment type="pathway">
    <text evidence="1">Nucleotide-sugar biosynthesis; UDP-alpha-D-glucuronate biosynthesis; UDP-alpha-D-glucuronate from UDP-alpha-D-glucose: step 1/1.</text>
</comment>
<feature type="binding site" evidence="9">
    <location>
        <begin position="158"/>
        <end position="161"/>
    </location>
    <ligand>
        <name>substrate</name>
    </ligand>
</feature>
<dbReference type="SUPFAM" id="SSF51735">
    <property type="entry name" value="NAD(P)-binding Rossmann-fold domains"/>
    <property type="match status" value="1"/>
</dbReference>
<dbReference type="UniPathway" id="UPA00038">
    <property type="reaction ID" value="UER00491"/>
</dbReference>
<keyword evidence="5 7" id="KW-0520">NAD</keyword>
<dbReference type="PANTHER" id="PTHR43750">
    <property type="entry name" value="UDP-GLUCOSE 6-DEHYDROGENASE TUAD"/>
    <property type="match status" value="1"/>
</dbReference>
<dbReference type="Pfam" id="PF03721">
    <property type="entry name" value="UDPG_MGDP_dh_N"/>
    <property type="match status" value="1"/>
</dbReference>
<feature type="binding site" evidence="9">
    <location>
        <position position="265"/>
    </location>
    <ligand>
        <name>substrate</name>
    </ligand>
</feature>
<dbReference type="SMART" id="SM00984">
    <property type="entry name" value="UDPG_MGDP_dh_C"/>
    <property type="match status" value="1"/>
</dbReference>
<comment type="caution">
    <text evidence="12">The sequence shown here is derived from an EMBL/GenBank/DDBJ whole genome shotgun (WGS) entry which is preliminary data.</text>
</comment>
<feature type="binding site" evidence="10">
    <location>
        <position position="35"/>
    </location>
    <ligand>
        <name>NAD(+)</name>
        <dbReference type="ChEBI" id="CHEBI:57540"/>
    </ligand>
</feature>
<evidence type="ECO:0000256" key="4">
    <source>
        <dbReference type="ARBA" id="ARBA00023002"/>
    </source>
</evidence>
<organism evidence="12 13">
    <name type="scientific">Motiliproteus coralliicola</name>
    <dbReference type="NCBI Taxonomy" id="2283196"/>
    <lineage>
        <taxon>Bacteria</taxon>
        <taxon>Pseudomonadati</taxon>
        <taxon>Pseudomonadota</taxon>
        <taxon>Gammaproteobacteria</taxon>
        <taxon>Oceanospirillales</taxon>
        <taxon>Oceanospirillaceae</taxon>
        <taxon>Motiliproteus</taxon>
    </lineage>
</organism>
<feature type="binding site" evidence="10">
    <location>
        <position position="161"/>
    </location>
    <ligand>
        <name>NAD(+)</name>
        <dbReference type="ChEBI" id="CHEBI:57540"/>
    </ligand>
</feature>
<feature type="binding site" evidence="10">
    <location>
        <position position="30"/>
    </location>
    <ligand>
        <name>NAD(+)</name>
        <dbReference type="ChEBI" id="CHEBI:57540"/>
    </ligand>
</feature>